<reference evidence="2" key="1">
    <citation type="submission" date="2019-08" db="EMBL/GenBank/DDBJ databases">
        <title>Complete Genome Sequence of the Polysaccharide-Degrading Rumen Bacterium Pseudobutyrivibrio xylanivorans MA3014.</title>
        <authorList>
            <person name="Palevich N."/>
            <person name="Maclean P.H."/>
            <person name="Kelly W.J."/>
            <person name="Leahy S.C."/>
            <person name="Rakonjac J."/>
            <person name="Attwood G.T."/>
        </authorList>
    </citation>
    <scope>NUCLEOTIDE SEQUENCE [LARGE SCALE GENOMIC DNA]</scope>
    <source>
        <strain evidence="2">MA3014</strain>
    </source>
</reference>
<evidence type="ECO:0000313" key="2">
    <source>
        <dbReference type="Proteomes" id="UP000327030"/>
    </source>
</evidence>
<evidence type="ECO:0000313" key="1">
    <source>
        <dbReference type="EMBL" id="QFJ54132.1"/>
    </source>
</evidence>
<dbReference type="InterPro" id="IPR013324">
    <property type="entry name" value="RNA_pol_sigma_r3/r4-like"/>
</dbReference>
<dbReference type="RefSeq" id="WP_151622628.1">
    <property type="nucleotide sequence ID" value="NZ_CP043028.1"/>
</dbReference>
<dbReference type="OrthoDB" id="2003174at2"/>
<dbReference type="AlphaFoldDB" id="A0A5P6VNZ5"/>
<dbReference type="EMBL" id="CP043028">
    <property type="protein sequence ID" value="QFJ54132.1"/>
    <property type="molecule type" value="Genomic_DNA"/>
</dbReference>
<dbReference type="Proteomes" id="UP000327030">
    <property type="component" value="Chromosome 1"/>
</dbReference>
<proteinExistence type="predicted"/>
<accession>A0A5P6VNZ5</accession>
<name>A0A5P6VNZ5_PSEXY</name>
<dbReference type="KEGG" id="pxv:FXF36_04215"/>
<dbReference type="SUPFAM" id="SSF88659">
    <property type="entry name" value="Sigma3 and sigma4 domains of RNA polymerase sigma factors"/>
    <property type="match status" value="1"/>
</dbReference>
<sequence>MAEANVLEKYAGLTPEKRVDYICKNYSRFTGIIESYTQGLVYMIEEEQDFNRREDRGDLGVRVQGGGFHSDRTANQAIRNVSLRDAIIACDFSDGVLDDTDHDEEFMRDAAVLRQMRRDFELFNSQMQQLKENDMLLIQSFLLKEKDLTAIADERGIQYESAYQRVRRIKKEIKANVIAFTSVRYSKVQGV</sequence>
<protein>
    <submittedName>
        <fullName evidence="1">Sigma-70 family RNA polymerase sigma factor</fullName>
    </submittedName>
</protein>
<organism evidence="1 2">
    <name type="scientific">Pseudobutyrivibrio xylanivorans</name>
    <dbReference type="NCBI Taxonomy" id="185007"/>
    <lineage>
        <taxon>Bacteria</taxon>
        <taxon>Bacillati</taxon>
        <taxon>Bacillota</taxon>
        <taxon>Clostridia</taxon>
        <taxon>Lachnospirales</taxon>
        <taxon>Lachnospiraceae</taxon>
        <taxon>Pseudobutyrivibrio</taxon>
    </lineage>
</organism>
<gene>
    <name evidence="1" type="ORF">FXF36_04215</name>
</gene>